<evidence type="ECO:0000256" key="3">
    <source>
        <dbReference type="ARBA" id="ARBA00023143"/>
    </source>
</evidence>
<dbReference type="Proteomes" id="UP000030302">
    <property type="component" value="Chromosome"/>
</dbReference>
<evidence type="ECO:0000256" key="6">
    <source>
        <dbReference type="RuleBase" id="RU362116"/>
    </source>
</evidence>
<dbReference type="HOGENOM" id="CLU_013687_1_0_4"/>
<dbReference type="GO" id="GO:0030694">
    <property type="term" value="C:bacterial-type flagellum basal body, rod"/>
    <property type="evidence" value="ECO:0007669"/>
    <property type="project" value="UniProtKB-UniRule"/>
</dbReference>
<feature type="domain" description="Flagellar basal-body/hook protein C-terminal" evidence="8">
    <location>
        <begin position="198"/>
        <end position="243"/>
    </location>
</feature>
<evidence type="ECO:0000259" key="7">
    <source>
        <dbReference type="Pfam" id="PF00460"/>
    </source>
</evidence>
<dbReference type="NCBIfam" id="NF009280">
    <property type="entry name" value="PRK12640.1"/>
    <property type="match status" value="1"/>
</dbReference>
<dbReference type="InterPro" id="IPR053967">
    <property type="entry name" value="LlgE_F_G-like_D1"/>
</dbReference>
<dbReference type="InterPro" id="IPR019776">
    <property type="entry name" value="Flagellar_basal_body_rod_CS"/>
</dbReference>
<evidence type="ECO:0000259" key="8">
    <source>
        <dbReference type="Pfam" id="PF06429"/>
    </source>
</evidence>
<keyword evidence="3 6" id="KW-0975">Bacterial flagellum</keyword>
<comment type="similarity">
    <text evidence="2 6">Belongs to the flagella basal body rod proteins family.</text>
</comment>
<reference evidence="11" key="1">
    <citation type="journal article" date="2014" name="Soil Biol. Biochem.">
        <title>Structure and function of bacterial communities in ageing soils: Insights from the Mendocino ecological staircase.</title>
        <authorList>
            <person name="Uroz S."/>
            <person name="Tech J.J."/>
            <person name="Sawaya N.A."/>
            <person name="Frey-Klett P."/>
            <person name="Leveau J.H.J."/>
        </authorList>
    </citation>
    <scope>NUCLEOTIDE SEQUENCE [LARGE SCALE GENOMIC DNA]</scope>
    <source>
        <strain evidence="11">Cal35</strain>
    </source>
</reference>
<evidence type="ECO:0000256" key="5">
    <source>
        <dbReference type="ARBA" id="ARBA00040228"/>
    </source>
</evidence>
<comment type="subcellular location">
    <subcellularLocation>
        <location evidence="1 6">Bacterial flagellum basal body</location>
    </subcellularLocation>
</comment>
<evidence type="ECO:0000256" key="4">
    <source>
        <dbReference type="ARBA" id="ARBA00038560"/>
    </source>
</evidence>
<dbReference type="InterPro" id="IPR001444">
    <property type="entry name" value="Flag_bb_rod_N"/>
</dbReference>
<keyword evidence="10" id="KW-0969">Cilium</keyword>
<keyword evidence="11" id="KW-1185">Reference proteome</keyword>
<dbReference type="InterPro" id="IPR037925">
    <property type="entry name" value="FlgE/F/G-like"/>
</dbReference>
<dbReference type="NCBIfam" id="TIGR03506">
    <property type="entry name" value="FlgEFG_subfam"/>
    <property type="match status" value="1"/>
</dbReference>
<evidence type="ECO:0000313" key="11">
    <source>
        <dbReference type="Proteomes" id="UP000030302"/>
    </source>
</evidence>
<dbReference type="AlphaFoldDB" id="A0A0A1F721"/>
<dbReference type="KEGG" id="care:LT85_1118"/>
<gene>
    <name evidence="10" type="primary">flgF</name>
    <name evidence="10" type="ORF">LT85_1118</name>
</gene>
<feature type="domain" description="Flagellar hook protein FlgE/F/G-like D1" evidence="9">
    <location>
        <begin position="81"/>
        <end position="146"/>
    </location>
</feature>
<sequence>MDRMIYIAMSGAKQVMEQQASAANNMANVSTPGFRAQLNSFRAVPVVGSEAATRAFVVSASSGADMRTGPLTETGRPMDVAVRGDGWLTVQTADGNEAYTRVGNLQVGADGQLMTMDKLPVIGDAGPMAVPPGAAVMVSSDGLVSAIGAGDPATNVAQLGRLKLVNPDAKDLQRGDDGLFRMRAGAAAPDADPAVTLQTGAIEGSNVNPVSAMVDMIANARSFEMQMKAVKSADENDQRANQLLSMTA</sequence>
<dbReference type="STRING" id="279058.LT85_1118"/>
<dbReference type="OrthoDB" id="9804559at2"/>
<dbReference type="Pfam" id="PF06429">
    <property type="entry name" value="Flg_bbr_C"/>
    <property type="match status" value="1"/>
</dbReference>
<dbReference type="InterPro" id="IPR010930">
    <property type="entry name" value="Flg_bb/hook_C_dom"/>
</dbReference>
<evidence type="ECO:0000313" key="10">
    <source>
        <dbReference type="EMBL" id="AIY40276.1"/>
    </source>
</evidence>
<keyword evidence="10" id="KW-0966">Cell projection</keyword>
<accession>A0A0A1F721</accession>
<dbReference type="Pfam" id="PF00460">
    <property type="entry name" value="Flg_bb_rod"/>
    <property type="match status" value="1"/>
</dbReference>
<protein>
    <recommendedName>
        <fullName evidence="5 6">Flagellar basal-body rod protein FlgF</fullName>
    </recommendedName>
</protein>
<proteinExistence type="inferred from homology"/>
<dbReference type="SUPFAM" id="SSF117143">
    <property type="entry name" value="Flagellar hook protein flgE"/>
    <property type="match status" value="1"/>
</dbReference>
<evidence type="ECO:0000259" key="9">
    <source>
        <dbReference type="Pfam" id="PF22692"/>
    </source>
</evidence>
<dbReference type="PANTHER" id="PTHR30435">
    <property type="entry name" value="FLAGELLAR PROTEIN"/>
    <property type="match status" value="1"/>
</dbReference>
<evidence type="ECO:0000256" key="2">
    <source>
        <dbReference type="ARBA" id="ARBA00009677"/>
    </source>
</evidence>
<name>A0A0A1F721_9BURK</name>
<comment type="subunit">
    <text evidence="4 6">The basal body constitutes a major portion of the flagellar organelle and consists of five rings (E,L,P,S, and M) mounted on a central rod. The rod consists of about 26 subunits of FlgG in the distal portion, and FlgB, FlgC and FlgF are thought to build up the proximal portion of the rod with about 6 subunits each.</text>
</comment>
<feature type="domain" description="Flagellar basal body rod protein N-terminal" evidence="7">
    <location>
        <begin position="5"/>
        <end position="35"/>
    </location>
</feature>
<dbReference type="PANTHER" id="PTHR30435:SF18">
    <property type="entry name" value="FLAGELLAR BASAL-BODY ROD PROTEIN FLGF"/>
    <property type="match status" value="1"/>
</dbReference>
<evidence type="ECO:0000256" key="1">
    <source>
        <dbReference type="ARBA" id="ARBA00004117"/>
    </source>
</evidence>
<dbReference type="EMBL" id="CP009962">
    <property type="protein sequence ID" value="AIY40276.1"/>
    <property type="molecule type" value="Genomic_DNA"/>
</dbReference>
<dbReference type="PROSITE" id="PS00588">
    <property type="entry name" value="FLAGELLA_BB_ROD"/>
    <property type="match status" value="1"/>
</dbReference>
<dbReference type="GO" id="GO:0071978">
    <property type="term" value="P:bacterial-type flagellum-dependent swarming motility"/>
    <property type="evidence" value="ECO:0007669"/>
    <property type="project" value="TreeGrafter"/>
</dbReference>
<dbReference type="Pfam" id="PF22692">
    <property type="entry name" value="LlgE_F_G_D1"/>
    <property type="match status" value="1"/>
</dbReference>
<dbReference type="RefSeq" id="WP_038486408.1">
    <property type="nucleotide sequence ID" value="NZ_CP009962.1"/>
</dbReference>
<organism evidence="10 11">
    <name type="scientific">Collimonas arenae</name>
    <dbReference type="NCBI Taxonomy" id="279058"/>
    <lineage>
        <taxon>Bacteria</taxon>
        <taxon>Pseudomonadati</taxon>
        <taxon>Pseudomonadota</taxon>
        <taxon>Betaproteobacteria</taxon>
        <taxon>Burkholderiales</taxon>
        <taxon>Oxalobacteraceae</taxon>
        <taxon>Collimonas</taxon>
    </lineage>
</organism>
<keyword evidence="10" id="KW-0282">Flagellum</keyword>
<dbReference type="InterPro" id="IPR020013">
    <property type="entry name" value="Flagellar_FlgE/F/G"/>
</dbReference>